<protein>
    <submittedName>
        <fullName evidence="1">Uncharacterized protein</fullName>
    </submittedName>
</protein>
<dbReference type="GO" id="GO:0003676">
    <property type="term" value="F:nucleic acid binding"/>
    <property type="evidence" value="ECO:0007669"/>
    <property type="project" value="InterPro"/>
</dbReference>
<evidence type="ECO:0000313" key="1">
    <source>
        <dbReference type="EMBL" id="GEU79090.1"/>
    </source>
</evidence>
<dbReference type="GO" id="GO:0008270">
    <property type="term" value="F:zinc ion binding"/>
    <property type="evidence" value="ECO:0007669"/>
    <property type="project" value="InterPro"/>
</dbReference>
<name>A0A6L2MYY3_TANCI</name>
<dbReference type="AlphaFoldDB" id="A0A6L2MYY3"/>
<proteinExistence type="predicted"/>
<dbReference type="SUPFAM" id="SSF57756">
    <property type="entry name" value="Retrovirus zinc finger-like domains"/>
    <property type="match status" value="1"/>
</dbReference>
<gene>
    <name evidence="1" type="ORF">Tci_051068</name>
</gene>
<dbReference type="Gene3D" id="4.10.60.10">
    <property type="entry name" value="Zinc finger, CCHC-type"/>
    <property type="match status" value="1"/>
</dbReference>
<sequence>MMNLRNSNQDPPIELCYYEGSDEGDKEMNSLIKKSFDTLLMEDEVTSVYDDLECDMPVNTPLPTTDVREENFDINSPLGEHVLDFLMENVDVDDLPRHLVKQLFCILVKNPSLTKRLSDEPLGDDSKPRSYDVTFLNPLFDFNDDYTLCYDNQLFDEEFEDISSLDPLKSAPLNHESLEGDILFLERLLMKETFSYPTPALLPKKSTLLVTPPPASKKFSLREVENFDSFFSLTQSGAKTRVMETSSFDFHHMTSPRPATYSPKEVMYCYYHPHPTSGDGFDPKSKRFPMIVKTAVLVFNPPITRVSTASTQVNAAYSTNINNLSDAVICSFFASQPNSPQLVHEDLEQIHPDDLEEIDLRWQMAMLTMRARRFLKNTGRKLTINGNETIGFDKSKVECYNFHKRGHFAKECRAPRNQDNKHKESSRRSVTLETSTHTALVSCDGLGRYDWSDQAEEGPNYALMAFSSSSSDLEIVDNCKKRLGYQNYNAVLPLYIGKFMPPTPDLSFTGLDEFVNKLVVENCKAKSSEEDPKGNLQIDLQDQRVIDSGYSRHMTGNMSYLTDYGEIDGGYVAFGGIPKGGKIT</sequence>
<dbReference type="InterPro" id="IPR036875">
    <property type="entry name" value="Znf_CCHC_sf"/>
</dbReference>
<accession>A0A6L2MYY3</accession>
<comment type="caution">
    <text evidence="1">The sequence shown here is derived from an EMBL/GenBank/DDBJ whole genome shotgun (WGS) entry which is preliminary data.</text>
</comment>
<reference evidence="1" key="1">
    <citation type="journal article" date="2019" name="Sci. Rep.">
        <title>Draft genome of Tanacetum cinerariifolium, the natural source of mosquito coil.</title>
        <authorList>
            <person name="Yamashiro T."/>
            <person name="Shiraishi A."/>
            <person name="Satake H."/>
            <person name="Nakayama K."/>
        </authorList>
    </citation>
    <scope>NUCLEOTIDE SEQUENCE</scope>
</reference>
<dbReference type="EMBL" id="BKCJ010007802">
    <property type="protein sequence ID" value="GEU79090.1"/>
    <property type="molecule type" value="Genomic_DNA"/>
</dbReference>
<organism evidence="1">
    <name type="scientific">Tanacetum cinerariifolium</name>
    <name type="common">Dalmatian daisy</name>
    <name type="synonym">Chrysanthemum cinerariifolium</name>
    <dbReference type="NCBI Taxonomy" id="118510"/>
    <lineage>
        <taxon>Eukaryota</taxon>
        <taxon>Viridiplantae</taxon>
        <taxon>Streptophyta</taxon>
        <taxon>Embryophyta</taxon>
        <taxon>Tracheophyta</taxon>
        <taxon>Spermatophyta</taxon>
        <taxon>Magnoliopsida</taxon>
        <taxon>eudicotyledons</taxon>
        <taxon>Gunneridae</taxon>
        <taxon>Pentapetalae</taxon>
        <taxon>asterids</taxon>
        <taxon>campanulids</taxon>
        <taxon>Asterales</taxon>
        <taxon>Asteraceae</taxon>
        <taxon>Asteroideae</taxon>
        <taxon>Anthemideae</taxon>
        <taxon>Anthemidinae</taxon>
        <taxon>Tanacetum</taxon>
    </lineage>
</organism>